<evidence type="ECO:0000313" key="2">
    <source>
        <dbReference type="EMBL" id="ODM15488.1"/>
    </source>
</evidence>
<dbReference type="AlphaFoldDB" id="A0A1E3B3M2"/>
<dbReference type="STRING" id="573508.A0A1E3B3M2"/>
<protein>
    <recommendedName>
        <fullName evidence="1">PD-(D/E)XK nuclease-like domain-containing protein</fullName>
    </recommendedName>
</protein>
<dbReference type="OrthoDB" id="5426977at2759"/>
<dbReference type="EMBL" id="JXNT01000016">
    <property type="protein sequence ID" value="ODM15488.1"/>
    <property type="molecule type" value="Genomic_DNA"/>
</dbReference>
<dbReference type="Pfam" id="PF20516">
    <property type="entry name" value="PDDEXK_12"/>
    <property type="match status" value="1"/>
</dbReference>
<comment type="caution">
    <text evidence="2">The sequence shown here is derived from an EMBL/GenBank/DDBJ whole genome shotgun (WGS) entry which is preliminary data.</text>
</comment>
<dbReference type="VEuPathDB" id="FungiDB:SI65_09091"/>
<keyword evidence="3" id="KW-1185">Reference proteome</keyword>
<gene>
    <name evidence="2" type="ORF">SI65_09091</name>
</gene>
<evidence type="ECO:0000313" key="3">
    <source>
        <dbReference type="Proteomes" id="UP000094569"/>
    </source>
</evidence>
<feature type="domain" description="PD-(D/E)XK nuclease-like" evidence="1">
    <location>
        <begin position="59"/>
        <end position="160"/>
    </location>
</feature>
<sequence length="179" mass="20279">MALSSILAEPRIIYRLPPGIRRPKSAISVRRELSKDFGMKLIPLEFKNKIEEADGEMPDFAYDDGGSLSPGQLETIWENIQEIYIKATECSRLFQDENAWSLVVYDILNFALRHKFNLRPTNIKLQTIEPEILPRLPHHDLSDISSGKVNTSLHFSPEAQKLGKVYGGLSVNEYPGPDN</sequence>
<proteinExistence type="predicted"/>
<dbReference type="Proteomes" id="UP000094569">
    <property type="component" value="Unassembled WGS sequence"/>
</dbReference>
<name>A0A1E3B3M2_ASPCR</name>
<reference evidence="2 3" key="1">
    <citation type="journal article" date="2016" name="BMC Genomics">
        <title>Comparative genomic and transcriptomic analyses of the Fuzhuan brick tea-fermentation fungus Aspergillus cristatus.</title>
        <authorList>
            <person name="Ge Y."/>
            <person name="Wang Y."/>
            <person name="Liu Y."/>
            <person name="Tan Y."/>
            <person name="Ren X."/>
            <person name="Zhang X."/>
            <person name="Hyde K.D."/>
            <person name="Liu Y."/>
            <person name="Liu Z."/>
        </authorList>
    </citation>
    <scope>NUCLEOTIDE SEQUENCE [LARGE SCALE GENOMIC DNA]</scope>
    <source>
        <strain evidence="2 3">GZAAS20.1005</strain>
    </source>
</reference>
<organism evidence="2 3">
    <name type="scientific">Aspergillus cristatus</name>
    <name type="common">Chinese Fuzhuan brick tea-fermentation fungus</name>
    <name type="synonym">Eurotium cristatum</name>
    <dbReference type="NCBI Taxonomy" id="573508"/>
    <lineage>
        <taxon>Eukaryota</taxon>
        <taxon>Fungi</taxon>
        <taxon>Dikarya</taxon>
        <taxon>Ascomycota</taxon>
        <taxon>Pezizomycotina</taxon>
        <taxon>Eurotiomycetes</taxon>
        <taxon>Eurotiomycetidae</taxon>
        <taxon>Eurotiales</taxon>
        <taxon>Aspergillaceae</taxon>
        <taxon>Aspergillus</taxon>
        <taxon>Aspergillus subgen. Aspergillus</taxon>
    </lineage>
</organism>
<dbReference type="InterPro" id="IPR046797">
    <property type="entry name" value="PDDEXK_12"/>
</dbReference>
<evidence type="ECO:0000259" key="1">
    <source>
        <dbReference type="Pfam" id="PF20516"/>
    </source>
</evidence>
<accession>A0A1E3B3M2</accession>